<name>A0A7X3H2H7_9GAMM</name>
<dbReference type="Proteomes" id="UP000437638">
    <property type="component" value="Unassembled WGS sequence"/>
</dbReference>
<keyword evidence="3" id="KW-1185">Reference proteome</keyword>
<comment type="caution">
    <text evidence="2">The sequence shown here is derived from an EMBL/GenBank/DDBJ whole genome shotgun (WGS) entry which is preliminary data.</text>
</comment>
<evidence type="ECO:0000313" key="3">
    <source>
        <dbReference type="Proteomes" id="UP000437638"/>
    </source>
</evidence>
<feature type="transmembrane region" description="Helical" evidence="1">
    <location>
        <begin position="74"/>
        <end position="93"/>
    </location>
</feature>
<protein>
    <recommendedName>
        <fullName evidence="4">Transmembrane protein</fullName>
    </recommendedName>
</protein>
<feature type="transmembrane region" description="Helical" evidence="1">
    <location>
        <begin position="37"/>
        <end position="54"/>
    </location>
</feature>
<keyword evidence="1" id="KW-0812">Transmembrane</keyword>
<evidence type="ECO:0000256" key="1">
    <source>
        <dbReference type="SAM" id="Phobius"/>
    </source>
</evidence>
<accession>A0A7X3H2H7</accession>
<organism evidence="2 3">
    <name type="scientific">Vreelandella zhuhanensis</name>
    <dbReference type="NCBI Taxonomy" id="2684210"/>
    <lineage>
        <taxon>Bacteria</taxon>
        <taxon>Pseudomonadati</taxon>
        <taxon>Pseudomonadota</taxon>
        <taxon>Gammaproteobacteria</taxon>
        <taxon>Oceanospirillales</taxon>
        <taxon>Halomonadaceae</taxon>
        <taxon>Vreelandella</taxon>
    </lineage>
</organism>
<dbReference type="EMBL" id="WTKP01000006">
    <property type="protein sequence ID" value="MWJ28433.1"/>
    <property type="molecule type" value="Genomic_DNA"/>
</dbReference>
<feature type="transmembrane region" description="Helical" evidence="1">
    <location>
        <begin position="7"/>
        <end position="31"/>
    </location>
</feature>
<evidence type="ECO:0000313" key="2">
    <source>
        <dbReference type="EMBL" id="MWJ28433.1"/>
    </source>
</evidence>
<sequence length="138" mass="15822">MPKVRRFADLAASIEGLIWLSLAWSISFSVSRGSPEFSLAAMSIVGALILVCWAHRPLRILLRRYHVRKRRTDMWMHILALPLLLTLFLHVLLEALLGNTWVPPKILLFNILATAGWLVFVMTLFIKFIINELKSTSR</sequence>
<proteinExistence type="predicted"/>
<evidence type="ECO:0008006" key="4">
    <source>
        <dbReference type="Google" id="ProtNLM"/>
    </source>
</evidence>
<keyword evidence="1" id="KW-0472">Membrane</keyword>
<reference evidence="2 3" key="1">
    <citation type="submission" date="2019-12" db="EMBL/GenBank/DDBJ databases">
        <title>Halomonas rutogse sp. nov. isolated from two lakes on Tibetan Plateau.</title>
        <authorList>
            <person name="Gao P."/>
        </authorList>
    </citation>
    <scope>NUCLEOTIDE SEQUENCE [LARGE SCALE GENOMIC DNA]</scope>
    <source>
        <strain evidence="2 3">ZH2S</strain>
    </source>
</reference>
<keyword evidence="1" id="KW-1133">Transmembrane helix</keyword>
<gene>
    <name evidence="2" type="ORF">GPM19_09465</name>
</gene>
<dbReference type="RefSeq" id="WP_160418804.1">
    <property type="nucleotide sequence ID" value="NZ_WTKP01000006.1"/>
</dbReference>
<dbReference type="AlphaFoldDB" id="A0A7X3H2H7"/>
<feature type="transmembrane region" description="Helical" evidence="1">
    <location>
        <begin position="105"/>
        <end position="130"/>
    </location>
</feature>